<dbReference type="AlphaFoldDB" id="A0A7K1YBY7"/>
<gene>
    <name evidence="2" type="ORF">GS399_11305</name>
</gene>
<dbReference type="Pfam" id="PF07336">
    <property type="entry name" value="ABATE"/>
    <property type="match status" value="1"/>
</dbReference>
<dbReference type="EMBL" id="WVHT01000004">
    <property type="protein sequence ID" value="MXV51558.1"/>
    <property type="molecule type" value="Genomic_DNA"/>
</dbReference>
<accession>A0A7K1YBY7</accession>
<dbReference type="PANTHER" id="PTHR35525">
    <property type="entry name" value="BLL6575 PROTEIN"/>
    <property type="match status" value="1"/>
</dbReference>
<dbReference type="PANTHER" id="PTHR35525:SF3">
    <property type="entry name" value="BLL6575 PROTEIN"/>
    <property type="match status" value="1"/>
</dbReference>
<dbReference type="SUPFAM" id="SSF160904">
    <property type="entry name" value="Jann2411-like"/>
    <property type="match status" value="1"/>
</dbReference>
<evidence type="ECO:0000313" key="3">
    <source>
        <dbReference type="Proteomes" id="UP000466586"/>
    </source>
</evidence>
<dbReference type="InterPro" id="IPR010852">
    <property type="entry name" value="ABATE"/>
</dbReference>
<comment type="caution">
    <text evidence="2">The sequence shown here is derived from an EMBL/GenBank/DDBJ whole genome shotgun (WGS) entry which is preliminary data.</text>
</comment>
<reference evidence="2 3" key="1">
    <citation type="submission" date="2019-11" db="EMBL/GenBank/DDBJ databases">
        <title>Pedobacter sp. HMF7647 Genome sequencing and assembly.</title>
        <authorList>
            <person name="Kang H."/>
            <person name="Kim H."/>
            <person name="Joh K."/>
        </authorList>
    </citation>
    <scope>NUCLEOTIDE SEQUENCE [LARGE SCALE GENOMIC DNA]</scope>
    <source>
        <strain evidence="2 3">HMF7647</strain>
    </source>
</reference>
<dbReference type="Gene3D" id="1.10.3300.10">
    <property type="entry name" value="Jann2411-like domain"/>
    <property type="match status" value="1"/>
</dbReference>
<sequence length="206" mass="23960">MQQRTIEQLQLDGGSWVFDFTNTVNSRKVSDNFDYLKSYDDFLAWCLKTNLIDRDKFEILKNYSSKKKAEAKSEFEKAIFLRELLYKLFSSVAKKQAPDDETLDRFNKILLECFAKLRLTVTNENAGLVFQSKSISLGEPYCTLVKTAYDILINENFARLKECPSCGWLFIDTSKGGKRKWCDMNVCGSQDKAKRYYHRTKPKSKT</sequence>
<evidence type="ECO:0000259" key="1">
    <source>
        <dbReference type="Pfam" id="PF11706"/>
    </source>
</evidence>
<proteinExistence type="predicted"/>
<organism evidence="2 3">
    <name type="scientific">Hufsiella arboris</name>
    <dbReference type="NCBI Taxonomy" id="2695275"/>
    <lineage>
        <taxon>Bacteria</taxon>
        <taxon>Pseudomonadati</taxon>
        <taxon>Bacteroidota</taxon>
        <taxon>Sphingobacteriia</taxon>
        <taxon>Sphingobacteriales</taxon>
        <taxon>Sphingobacteriaceae</taxon>
        <taxon>Hufsiella</taxon>
    </lineage>
</organism>
<name>A0A7K1YBY7_9SPHI</name>
<dbReference type="Pfam" id="PF11706">
    <property type="entry name" value="zf-CGNR"/>
    <property type="match status" value="1"/>
</dbReference>
<evidence type="ECO:0000313" key="2">
    <source>
        <dbReference type="EMBL" id="MXV51558.1"/>
    </source>
</evidence>
<dbReference type="InterPro" id="IPR021005">
    <property type="entry name" value="Znf_CGNR"/>
</dbReference>
<dbReference type="InterPro" id="IPR023286">
    <property type="entry name" value="ABATE_dom_sf"/>
</dbReference>
<keyword evidence="3" id="KW-1185">Reference proteome</keyword>
<dbReference type="RefSeq" id="WP_160844722.1">
    <property type="nucleotide sequence ID" value="NZ_WVHT01000004.1"/>
</dbReference>
<protein>
    <recommendedName>
        <fullName evidence="1">Zinc finger CGNR domain-containing protein</fullName>
    </recommendedName>
</protein>
<feature type="domain" description="Zinc finger CGNR" evidence="1">
    <location>
        <begin position="159"/>
        <end position="199"/>
    </location>
</feature>
<dbReference type="Proteomes" id="UP000466586">
    <property type="component" value="Unassembled WGS sequence"/>
</dbReference>